<dbReference type="Pfam" id="PF03188">
    <property type="entry name" value="Cytochrom_B561"/>
    <property type="match status" value="1"/>
</dbReference>
<keyword evidence="6" id="KW-0479">Metal-binding</keyword>
<dbReference type="Proteomes" id="UP001642520">
    <property type="component" value="Unassembled WGS sequence"/>
</dbReference>
<feature type="transmembrane region" description="Helical" evidence="12">
    <location>
        <begin position="76"/>
        <end position="104"/>
    </location>
</feature>
<evidence type="ECO:0000313" key="15">
    <source>
        <dbReference type="Proteomes" id="UP001642520"/>
    </source>
</evidence>
<keyword evidence="7" id="KW-0249">Electron transport</keyword>
<keyword evidence="10 12" id="KW-0472">Membrane</keyword>
<keyword evidence="4" id="KW-0349">Heme</keyword>
<keyword evidence="9" id="KW-0408">Iron</keyword>
<evidence type="ECO:0000256" key="7">
    <source>
        <dbReference type="ARBA" id="ARBA00022982"/>
    </source>
</evidence>
<feature type="domain" description="Cytochrome b561" evidence="13">
    <location>
        <begin position="49"/>
        <end position="243"/>
    </location>
</feature>
<keyword evidence="15" id="KW-1185">Reference proteome</keyword>
<evidence type="ECO:0000256" key="2">
    <source>
        <dbReference type="ARBA" id="ARBA00004141"/>
    </source>
</evidence>
<evidence type="ECO:0000256" key="5">
    <source>
        <dbReference type="ARBA" id="ARBA00022692"/>
    </source>
</evidence>
<feature type="transmembrane region" description="Helical" evidence="12">
    <location>
        <begin position="52"/>
        <end position="70"/>
    </location>
</feature>
<evidence type="ECO:0000256" key="10">
    <source>
        <dbReference type="ARBA" id="ARBA00023136"/>
    </source>
</evidence>
<dbReference type="InterPro" id="IPR045150">
    <property type="entry name" value="CYB561D1/2"/>
</dbReference>
<comment type="caution">
    <text evidence="14">The sequence shown here is derived from an EMBL/GenBank/DDBJ whole genome shotgun (WGS) entry which is preliminary data.</text>
</comment>
<feature type="transmembrane region" description="Helical" evidence="12">
    <location>
        <begin position="181"/>
        <end position="200"/>
    </location>
</feature>
<evidence type="ECO:0000256" key="8">
    <source>
        <dbReference type="ARBA" id="ARBA00022989"/>
    </source>
</evidence>
<proteinExistence type="predicted"/>
<dbReference type="PROSITE" id="PS50939">
    <property type="entry name" value="CYTOCHROME_B561"/>
    <property type="match status" value="1"/>
</dbReference>
<comment type="cofactor">
    <cofactor evidence="1">
        <name>heme b</name>
        <dbReference type="ChEBI" id="CHEBI:60344"/>
    </cofactor>
</comment>
<dbReference type="PANTHER" id="PTHR15422:SF43">
    <property type="entry name" value="ASCORBATE FERRIREDUCTASE (TRANSMEMBRANE)"/>
    <property type="match status" value="1"/>
</dbReference>
<feature type="transmembrane region" description="Helical" evidence="12">
    <location>
        <begin position="116"/>
        <end position="136"/>
    </location>
</feature>
<comment type="subcellular location">
    <subcellularLocation>
        <location evidence="2">Membrane</location>
        <topology evidence="2">Multi-pass membrane protein</topology>
    </subcellularLocation>
</comment>
<evidence type="ECO:0000256" key="11">
    <source>
        <dbReference type="ARBA" id="ARBA00024225"/>
    </source>
</evidence>
<evidence type="ECO:0000256" key="4">
    <source>
        <dbReference type="ARBA" id="ARBA00022617"/>
    </source>
</evidence>
<evidence type="ECO:0000259" key="13">
    <source>
        <dbReference type="PROSITE" id="PS50939"/>
    </source>
</evidence>
<feature type="transmembrane region" description="Helical" evidence="12">
    <location>
        <begin position="220"/>
        <end position="240"/>
    </location>
</feature>
<dbReference type="SMART" id="SM00665">
    <property type="entry name" value="B561"/>
    <property type="match status" value="1"/>
</dbReference>
<accession>A0ABP1PBB2</accession>
<gene>
    <name evidence="14" type="ORF">XYLVIOL_LOCUS10002</name>
</gene>
<evidence type="ECO:0000313" key="14">
    <source>
        <dbReference type="EMBL" id="CAL7950516.1"/>
    </source>
</evidence>
<dbReference type="EC" id="7.2.1.3" evidence="11"/>
<evidence type="ECO:0000256" key="1">
    <source>
        <dbReference type="ARBA" id="ARBA00001970"/>
    </source>
</evidence>
<evidence type="ECO:0000256" key="6">
    <source>
        <dbReference type="ARBA" id="ARBA00022723"/>
    </source>
</evidence>
<protein>
    <recommendedName>
        <fullName evidence="11">ascorbate ferrireductase (transmembrane)</fullName>
        <ecNumber evidence="11">7.2.1.3</ecNumber>
    </recommendedName>
</protein>
<sequence>MEGDGAHATALSLRHIKVDVVPPSSSSNDSVNLDAFDATGTTYSKCIKAVDVVNHVLIVSLTAFILYHSMQVYNVLNLHVSLCTLGYVLLMSEAIVVLAGESILTNSLTHRAKKHVHWVLQILGLISIISGLVVMYRVKTVHFRSVHAILGITSASLMIFLAMTGYPVFIASKLRSYVRPVSIKFGHNFFGTACFAIGMASQCYGYRKFRALNEQTSLDVQVICIIVTAVITILSIRNALPSLFRQFIGLFR</sequence>
<keyword evidence="5 12" id="KW-0812">Transmembrane</keyword>
<keyword evidence="8 12" id="KW-1133">Transmembrane helix</keyword>
<dbReference type="InterPro" id="IPR006593">
    <property type="entry name" value="Cyt_b561/ferric_Rdtase_TM"/>
</dbReference>
<name>A0ABP1PBB2_XYLVO</name>
<evidence type="ECO:0000256" key="12">
    <source>
        <dbReference type="SAM" id="Phobius"/>
    </source>
</evidence>
<reference evidence="14 15" key="1">
    <citation type="submission" date="2024-08" db="EMBL/GenBank/DDBJ databases">
        <authorList>
            <person name="Will J Nash"/>
            <person name="Angela Man"/>
            <person name="Seanna McTaggart"/>
            <person name="Kendall Baker"/>
            <person name="Tom Barker"/>
            <person name="Leah Catchpole"/>
            <person name="Alex Durrant"/>
            <person name="Karim Gharbi"/>
            <person name="Naomi Irish"/>
            <person name="Gemy Kaithakottil"/>
            <person name="Debby Ku"/>
            <person name="Aaliyah Providence"/>
            <person name="Felix Shaw"/>
            <person name="David Swarbreck"/>
            <person name="Chris Watkins"/>
            <person name="Ann M. McCartney"/>
            <person name="Giulio Formenti"/>
            <person name="Alice Mouton"/>
            <person name="Noel Vella"/>
            <person name="Bjorn M von Reumont"/>
            <person name="Adriana Vella"/>
            <person name="Wilfried Haerty"/>
        </authorList>
    </citation>
    <scope>NUCLEOTIDE SEQUENCE [LARGE SCALE GENOMIC DNA]</scope>
</reference>
<evidence type="ECO:0000256" key="3">
    <source>
        <dbReference type="ARBA" id="ARBA00022448"/>
    </source>
</evidence>
<organism evidence="14 15">
    <name type="scientific">Xylocopa violacea</name>
    <name type="common">Violet carpenter bee</name>
    <name type="synonym">Apis violacea</name>
    <dbReference type="NCBI Taxonomy" id="135666"/>
    <lineage>
        <taxon>Eukaryota</taxon>
        <taxon>Metazoa</taxon>
        <taxon>Ecdysozoa</taxon>
        <taxon>Arthropoda</taxon>
        <taxon>Hexapoda</taxon>
        <taxon>Insecta</taxon>
        <taxon>Pterygota</taxon>
        <taxon>Neoptera</taxon>
        <taxon>Endopterygota</taxon>
        <taxon>Hymenoptera</taxon>
        <taxon>Apocrita</taxon>
        <taxon>Aculeata</taxon>
        <taxon>Apoidea</taxon>
        <taxon>Anthophila</taxon>
        <taxon>Apidae</taxon>
        <taxon>Xylocopa</taxon>
        <taxon>Xylocopa</taxon>
    </lineage>
</organism>
<dbReference type="PANTHER" id="PTHR15422">
    <property type="entry name" value="OS05G0565100 PROTEIN"/>
    <property type="match status" value="1"/>
</dbReference>
<feature type="transmembrane region" description="Helical" evidence="12">
    <location>
        <begin position="148"/>
        <end position="169"/>
    </location>
</feature>
<dbReference type="EMBL" id="CAXAJV020001300">
    <property type="protein sequence ID" value="CAL7950516.1"/>
    <property type="molecule type" value="Genomic_DNA"/>
</dbReference>
<keyword evidence="3" id="KW-0813">Transport</keyword>
<evidence type="ECO:0000256" key="9">
    <source>
        <dbReference type="ARBA" id="ARBA00023004"/>
    </source>
</evidence>
<dbReference type="Gene3D" id="1.20.120.1770">
    <property type="match status" value="1"/>
</dbReference>